<dbReference type="PANTHER" id="PTHR11675:SF131">
    <property type="entry name" value="POLYPEPTIDE N-ACETYLGALACTOSAMINYLTRANSFERASE 9-RELATED"/>
    <property type="match status" value="1"/>
</dbReference>
<gene>
    <name evidence="3" type="ORF">J437_LFUL002612</name>
</gene>
<evidence type="ECO:0000313" key="3">
    <source>
        <dbReference type="EMBL" id="KAG8222619.1"/>
    </source>
</evidence>
<keyword evidence="1" id="KW-1015">Disulfide bond</keyword>
<dbReference type="GO" id="GO:0004653">
    <property type="term" value="F:polypeptide N-acetylgalactosaminyltransferase activity"/>
    <property type="evidence" value="ECO:0007669"/>
    <property type="project" value="TreeGrafter"/>
</dbReference>
<proteinExistence type="predicted"/>
<accession>A0A8K0NWS6</accession>
<reference evidence="3" key="1">
    <citation type="submission" date="2013-04" db="EMBL/GenBank/DDBJ databases">
        <authorList>
            <person name="Qu J."/>
            <person name="Murali S.C."/>
            <person name="Bandaranaike D."/>
            <person name="Bellair M."/>
            <person name="Blankenburg K."/>
            <person name="Chao H."/>
            <person name="Dinh H."/>
            <person name="Doddapaneni H."/>
            <person name="Downs B."/>
            <person name="Dugan-Rocha S."/>
            <person name="Elkadiri S."/>
            <person name="Gnanaolivu R.D."/>
            <person name="Hernandez B."/>
            <person name="Javaid M."/>
            <person name="Jayaseelan J.C."/>
            <person name="Lee S."/>
            <person name="Li M."/>
            <person name="Ming W."/>
            <person name="Munidasa M."/>
            <person name="Muniz J."/>
            <person name="Nguyen L."/>
            <person name="Ongeri F."/>
            <person name="Osuji N."/>
            <person name="Pu L.-L."/>
            <person name="Puazo M."/>
            <person name="Qu C."/>
            <person name="Quiroz J."/>
            <person name="Raj R."/>
            <person name="Weissenberger G."/>
            <person name="Xin Y."/>
            <person name="Zou X."/>
            <person name="Han Y."/>
            <person name="Richards S."/>
            <person name="Worley K."/>
            <person name="Muzny D."/>
            <person name="Gibbs R."/>
        </authorList>
    </citation>
    <scope>NUCLEOTIDE SEQUENCE</scope>
    <source>
        <strain evidence="3">Sampled in the wild</strain>
    </source>
</reference>
<dbReference type="GO" id="GO:0006493">
    <property type="term" value="P:protein O-linked glycosylation"/>
    <property type="evidence" value="ECO:0007669"/>
    <property type="project" value="TreeGrafter"/>
</dbReference>
<dbReference type="InterPro" id="IPR029044">
    <property type="entry name" value="Nucleotide-diphossugar_trans"/>
</dbReference>
<evidence type="ECO:0000256" key="1">
    <source>
        <dbReference type="ARBA" id="ARBA00023157"/>
    </source>
</evidence>
<comment type="caution">
    <text evidence="3">The sequence shown here is derived from an EMBL/GenBank/DDBJ whole genome shotgun (WGS) entry which is preliminary data.</text>
</comment>
<keyword evidence="4" id="KW-1185">Reference proteome</keyword>
<feature type="domain" description="Glycosyltransferase 2-like" evidence="2">
    <location>
        <begin position="52"/>
        <end position="90"/>
    </location>
</feature>
<dbReference type="Pfam" id="PF00535">
    <property type="entry name" value="Glycos_transf_2"/>
    <property type="match status" value="1"/>
</dbReference>
<protein>
    <recommendedName>
        <fullName evidence="2">Glycosyltransferase 2-like domain-containing protein</fullName>
    </recommendedName>
</protein>
<sequence>MPAVSFPRWSHFHPYHLHGFSVSVHEDSQPVSLFRCKEPGKYDVANLPQTAVIICFHNEAWSVLLRTVHSVLDRSPEHLIKEIILVDDYSDMQVVCSMIICFVK</sequence>
<dbReference type="Gene3D" id="3.90.550.10">
    <property type="entry name" value="Spore Coat Polysaccharide Biosynthesis Protein SpsA, Chain A"/>
    <property type="match status" value="1"/>
</dbReference>
<dbReference type="OrthoDB" id="6119243at2759"/>
<name>A0A8K0NWS6_LADFU</name>
<organism evidence="3 4">
    <name type="scientific">Ladona fulva</name>
    <name type="common">Scarce chaser dragonfly</name>
    <name type="synonym">Libellula fulva</name>
    <dbReference type="NCBI Taxonomy" id="123851"/>
    <lineage>
        <taxon>Eukaryota</taxon>
        <taxon>Metazoa</taxon>
        <taxon>Ecdysozoa</taxon>
        <taxon>Arthropoda</taxon>
        <taxon>Hexapoda</taxon>
        <taxon>Insecta</taxon>
        <taxon>Pterygota</taxon>
        <taxon>Palaeoptera</taxon>
        <taxon>Odonata</taxon>
        <taxon>Epiprocta</taxon>
        <taxon>Anisoptera</taxon>
        <taxon>Libelluloidea</taxon>
        <taxon>Libellulidae</taxon>
        <taxon>Ladona</taxon>
    </lineage>
</organism>
<dbReference type="PANTHER" id="PTHR11675">
    <property type="entry name" value="N-ACETYLGALACTOSAMINYLTRANSFERASE"/>
    <property type="match status" value="1"/>
</dbReference>
<dbReference type="InterPro" id="IPR001173">
    <property type="entry name" value="Glyco_trans_2-like"/>
</dbReference>
<dbReference type="GO" id="GO:0005794">
    <property type="term" value="C:Golgi apparatus"/>
    <property type="evidence" value="ECO:0007669"/>
    <property type="project" value="TreeGrafter"/>
</dbReference>
<evidence type="ECO:0000313" key="4">
    <source>
        <dbReference type="Proteomes" id="UP000792457"/>
    </source>
</evidence>
<dbReference type="Proteomes" id="UP000792457">
    <property type="component" value="Unassembled WGS sequence"/>
</dbReference>
<dbReference type="AlphaFoldDB" id="A0A8K0NWS6"/>
<reference evidence="3" key="2">
    <citation type="submission" date="2017-10" db="EMBL/GenBank/DDBJ databases">
        <title>Ladona fulva Genome sequencing and assembly.</title>
        <authorList>
            <person name="Murali S."/>
            <person name="Richards S."/>
            <person name="Bandaranaike D."/>
            <person name="Bellair M."/>
            <person name="Blankenburg K."/>
            <person name="Chao H."/>
            <person name="Dinh H."/>
            <person name="Doddapaneni H."/>
            <person name="Dugan-Rocha S."/>
            <person name="Elkadiri S."/>
            <person name="Gnanaolivu R."/>
            <person name="Hernandez B."/>
            <person name="Skinner E."/>
            <person name="Javaid M."/>
            <person name="Lee S."/>
            <person name="Li M."/>
            <person name="Ming W."/>
            <person name="Munidasa M."/>
            <person name="Muniz J."/>
            <person name="Nguyen L."/>
            <person name="Hughes D."/>
            <person name="Osuji N."/>
            <person name="Pu L.-L."/>
            <person name="Puazo M."/>
            <person name="Qu C."/>
            <person name="Quiroz J."/>
            <person name="Raj R."/>
            <person name="Weissenberger G."/>
            <person name="Xin Y."/>
            <person name="Zou X."/>
            <person name="Han Y."/>
            <person name="Worley K."/>
            <person name="Muzny D."/>
            <person name="Gibbs R."/>
        </authorList>
    </citation>
    <scope>NUCLEOTIDE SEQUENCE</scope>
    <source>
        <strain evidence="3">Sampled in the wild</strain>
    </source>
</reference>
<dbReference type="SUPFAM" id="SSF53448">
    <property type="entry name" value="Nucleotide-diphospho-sugar transferases"/>
    <property type="match status" value="1"/>
</dbReference>
<evidence type="ECO:0000259" key="2">
    <source>
        <dbReference type="Pfam" id="PF00535"/>
    </source>
</evidence>
<dbReference type="EMBL" id="KZ308138">
    <property type="protein sequence ID" value="KAG8222619.1"/>
    <property type="molecule type" value="Genomic_DNA"/>
</dbReference>